<evidence type="ECO:0000256" key="2">
    <source>
        <dbReference type="ARBA" id="ARBA00022692"/>
    </source>
</evidence>
<reference evidence="6" key="1">
    <citation type="submission" date="2022-08" db="EMBL/GenBank/DDBJ databases">
        <title>Catabolic pathway analysis in culturable SAR92 clade bacteria reveals their overlooked roles in DMSP degradation in coastal seas.</title>
        <authorList>
            <person name="He X."/>
            <person name="Zhang X."/>
            <person name="Zhang Y."/>
        </authorList>
    </citation>
    <scope>NUCLEOTIDE SEQUENCE</scope>
    <source>
        <strain evidence="6">H455</strain>
    </source>
</reference>
<evidence type="ECO:0000256" key="4">
    <source>
        <dbReference type="ARBA" id="ARBA00023136"/>
    </source>
</evidence>
<keyword evidence="7" id="KW-1185">Reference proteome</keyword>
<gene>
    <name evidence="6" type="ORF">NYF23_00855</name>
</gene>
<dbReference type="InterPro" id="IPR023380">
    <property type="entry name" value="DsbB-like_sf"/>
</dbReference>
<organism evidence="6 7">
    <name type="scientific">SAR92 clade bacterium H455</name>
    <dbReference type="NCBI Taxonomy" id="2974818"/>
    <lineage>
        <taxon>Bacteria</taxon>
        <taxon>Pseudomonadati</taxon>
        <taxon>Pseudomonadota</taxon>
        <taxon>Gammaproteobacteria</taxon>
        <taxon>Cellvibrionales</taxon>
        <taxon>Porticoccaceae</taxon>
        <taxon>SAR92 clade</taxon>
    </lineage>
</organism>
<accession>A0ABY5TRR2</accession>
<dbReference type="SUPFAM" id="SSF158442">
    <property type="entry name" value="DsbB-like"/>
    <property type="match status" value="1"/>
</dbReference>
<dbReference type="Proteomes" id="UP001059934">
    <property type="component" value="Chromosome"/>
</dbReference>
<evidence type="ECO:0000256" key="1">
    <source>
        <dbReference type="ARBA" id="ARBA00004141"/>
    </source>
</evidence>
<dbReference type="Pfam" id="PF02600">
    <property type="entry name" value="DsbB"/>
    <property type="match status" value="1"/>
</dbReference>
<evidence type="ECO:0000256" key="5">
    <source>
        <dbReference type="SAM" id="Phobius"/>
    </source>
</evidence>
<dbReference type="InterPro" id="IPR003752">
    <property type="entry name" value="DiS_bond_form_DsbB/BdbC"/>
</dbReference>
<comment type="subcellular location">
    <subcellularLocation>
        <location evidence="1">Membrane</location>
        <topology evidence="1">Multi-pass membrane protein</topology>
    </subcellularLocation>
</comment>
<feature type="transmembrane region" description="Helical" evidence="5">
    <location>
        <begin position="12"/>
        <end position="32"/>
    </location>
</feature>
<keyword evidence="2 5" id="KW-0812">Transmembrane</keyword>
<evidence type="ECO:0000313" key="6">
    <source>
        <dbReference type="EMBL" id="UVW35171.1"/>
    </source>
</evidence>
<keyword evidence="4 5" id="KW-0472">Membrane</keyword>
<keyword evidence="3 5" id="KW-1133">Transmembrane helix</keyword>
<proteinExistence type="predicted"/>
<dbReference type="EMBL" id="CP103416">
    <property type="protein sequence ID" value="UVW35171.1"/>
    <property type="molecule type" value="Genomic_DNA"/>
</dbReference>
<sequence>MQEKKTKPPCAVCKLVRIYLLVAVPIILVMWIRPEVSRLKGYDLTNIFSTLIAVMLVCTILWKAYHEFWKPKIDAARKNKN</sequence>
<evidence type="ECO:0000256" key="3">
    <source>
        <dbReference type="ARBA" id="ARBA00022989"/>
    </source>
</evidence>
<feature type="transmembrane region" description="Helical" evidence="5">
    <location>
        <begin position="44"/>
        <end position="62"/>
    </location>
</feature>
<protein>
    <submittedName>
        <fullName evidence="6">Disulfide bond formation protein B</fullName>
    </submittedName>
</protein>
<evidence type="ECO:0000313" key="7">
    <source>
        <dbReference type="Proteomes" id="UP001059934"/>
    </source>
</evidence>
<name>A0ABY5TRR2_9GAMM</name>